<evidence type="ECO:0000313" key="3">
    <source>
        <dbReference type="EMBL" id="RIT36776.1"/>
    </source>
</evidence>
<protein>
    <submittedName>
        <fullName evidence="3">Uncharacterized protein</fullName>
    </submittedName>
</protein>
<dbReference type="RefSeq" id="WP_119596432.1">
    <property type="nucleotide sequence ID" value="NZ_QXBN01000012.1"/>
</dbReference>
<keyword evidence="2" id="KW-0812">Transmembrane</keyword>
<feature type="compositionally biased region" description="Low complexity" evidence="1">
    <location>
        <begin position="313"/>
        <end position="322"/>
    </location>
</feature>
<proteinExistence type="predicted"/>
<comment type="caution">
    <text evidence="3">The sequence shown here is derived from an EMBL/GenBank/DDBJ whole genome shotgun (WGS) entry which is preliminary data.</text>
</comment>
<dbReference type="Proteomes" id="UP000284557">
    <property type="component" value="Unassembled WGS sequence"/>
</dbReference>
<accession>A0ABD7HMN6</accession>
<name>A0ABD7HMN6_9MYCO</name>
<keyword evidence="2" id="KW-1133">Transmembrane helix</keyword>
<keyword evidence="2" id="KW-0472">Membrane</keyword>
<organism evidence="3 4">
    <name type="scientific">Mycobacteroides abscessus</name>
    <dbReference type="NCBI Taxonomy" id="36809"/>
    <lineage>
        <taxon>Bacteria</taxon>
        <taxon>Bacillati</taxon>
        <taxon>Actinomycetota</taxon>
        <taxon>Actinomycetes</taxon>
        <taxon>Mycobacteriales</taxon>
        <taxon>Mycobacteriaceae</taxon>
        <taxon>Mycobacteroides</taxon>
    </lineage>
</organism>
<feature type="transmembrane region" description="Helical" evidence="2">
    <location>
        <begin position="18"/>
        <end position="36"/>
    </location>
</feature>
<evidence type="ECO:0000256" key="2">
    <source>
        <dbReference type="SAM" id="Phobius"/>
    </source>
</evidence>
<evidence type="ECO:0000313" key="4">
    <source>
        <dbReference type="Proteomes" id="UP000284557"/>
    </source>
</evidence>
<sequence length="322" mass="34626">MGLFNTIRQLNRKTQKRLYVLIWLCGPAALILAFIVNERVNALPPPNPVDVPKETALVSKASRFGHDFLILWLAGSASPKNQTLQARIDGISCVPGGIALPSVPFSVTQVYDLGPETVSQAPDGDRNWIFEYDATGTAPGELAAVKRRYSVQFAQHGVSYCAVRSPLPVNPTETPFRLAPGYPDTIDPDSALGKAVRDFADAYLKKGDNASLGRTVSGDFEPKPPTPLQASPYESTVIKAIYGSDVPPADPKPGTTVQVLASLEAHIDDTAFNTVNLPIEMLYTDQSQWVANKLLTDALYGTSTEAPADNKSTTTATTTPGR</sequence>
<feature type="region of interest" description="Disordered" evidence="1">
    <location>
        <begin position="303"/>
        <end position="322"/>
    </location>
</feature>
<evidence type="ECO:0000256" key="1">
    <source>
        <dbReference type="SAM" id="MobiDB-lite"/>
    </source>
</evidence>
<reference evidence="3 4" key="1">
    <citation type="submission" date="2018-08" db="EMBL/GenBank/DDBJ databases">
        <title>Linezolid Resistance in Mycobacterium abscessus: MIC Distribution and Comprehensive Investigation of Resistance Mechanisms.</title>
        <authorList>
            <person name="Ye M."/>
            <person name="Xu L."/>
            <person name="Zou Y."/>
            <person name="Li B."/>
            <person name="Guo Q."/>
            <person name="Zhang Y."/>
            <person name="Zhan M."/>
            <person name="Xu B."/>
            <person name="Yu F."/>
            <person name="Zhang Z."/>
            <person name="Chu H."/>
        </authorList>
    </citation>
    <scope>NUCLEOTIDE SEQUENCE [LARGE SCALE GENOMIC DNA]</scope>
    <source>
        <strain evidence="3 4">G143</strain>
    </source>
</reference>
<dbReference type="AlphaFoldDB" id="A0ABD7HMN6"/>
<gene>
    <name evidence="3" type="ORF">D2E76_16090</name>
</gene>
<dbReference type="EMBL" id="QXBN01000012">
    <property type="protein sequence ID" value="RIT36776.1"/>
    <property type="molecule type" value="Genomic_DNA"/>
</dbReference>